<evidence type="ECO:0000259" key="1">
    <source>
        <dbReference type="Pfam" id="PF13843"/>
    </source>
</evidence>
<dbReference type="InterPro" id="IPR029526">
    <property type="entry name" value="PGBD"/>
</dbReference>
<accession>A0A7R8CWB7</accession>
<dbReference type="Pfam" id="PF13843">
    <property type="entry name" value="DDE_Tnp_1_7"/>
    <property type="match status" value="1"/>
</dbReference>
<dbReference type="AlphaFoldDB" id="A0A7R8CWB7"/>
<name>A0A7R8CWB7_LEPSM</name>
<feature type="domain" description="PiggyBac transposable element-derived protein" evidence="1">
    <location>
        <begin position="3"/>
        <end position="75"/>
    </location>
</feature>
<reference evidence="2" key="1">
    <citation type="submission" date="2021-02" db="EMBL/GenBank/DDBJ databases">
        <authorList>
            <person name="Bekaert M."/>
        </authorList>
    </citation>
    <scope>NUCLEOTIDE SEQUENCE</scope>
    <source>
        <strain evidence="2">IoA-00</strain>
    </source>
</reference>
<dbReference type="EMBL" id="HG994584">
    <property type="protein sequence ID" value="CAF2951849.1"/>
    <property type="molecule type" value="Genomic_DNA"/>
</dbReference>
<organism evidence="2 3">
    <name type="scientific">Lepeophtheirus salmonis</name>
    <name type="common">Salmon louse</name>
    <name type="synonym">Caligus salmonis</name>
    <dbReference type="NCBI Taxonomy" id="72036"/>
    <lineage>
        <taxon>Eukaryota</taxon>
        <taxon>Metazoa</taxon>
        <taxon>Ecdysozoa</taxon>
        <taxon>Arthropoda</taxon>
        <taxon>Crustacea</taxon>
        <taxon>Multicrustacea</taxon>
        <taxon>Hexanauplia</taxon>
        <taxon>Copepoda</taxon>
        <taxon>Siphonostomatoida</taxon>
        <taxon>Caligidae</taxon>
        <taxon>Lepeophtheirus</taxon>
    </lineage>
</organism>
<gene>
    <name evidence="2" type="ORF">LSAA_10665</name>
</gene>
<protein>
    <submittedName>
        <fullName evidence="2">(salmon louse) hypothetical protein</fullName>
    </submittedName>
</protein>
<evidence type="ECO:0000313" key="3">
    <source>
        <dbReference type="Proteomes" id="UP000675881"/>
    </source>
</evidence>
<keyword evidence="3" id="KW-1185">Reference proteome</keyword>
<sequence>MVNENCIKNFIPEKNVSIDVSMGSYYGCQQYIQNKPVKFELWFAATPLGYTIQFYPHAGRDTYYKKYIVLGGSVCVTVSSTLYGKEPVKMARVSIKEKGD</sequence>
<evidence type="ECO:0000313" key="2">
    <source>
        <dbReference type="EMBL" id="CAF2951849.1"/>
    </source>
</evidence>
<proteinExistence type="predicted"/>
<dbReference type="Proteomes" id="UP000675881">
    <property type="component" value="Chromosome 5"/>
</dbReference>